<comment type="caution">
    <text evidence="2">The sequence shown here is derived from an EMBL/GenBank/DDBJ whole genome shotgun (WGS) entry which is preliminary data.</text>
</comment>
<gene>
    <name evidence="2" type="ORF">C5689_07825</name>
</gene>
<sequence length="296" mass="33865">MTMAFRVDRLDQLSPDEFVENYVRLRRPVVVSGGLKGCAAFSLWNLEHLRRRAGDRNVILKKWGPSGICLDQALLGDYVDALEFYESRRESDSTAQRPAYLHDVPLESILPEAGADLEGFPADFFPAWYGAEWSTFAQLFLGPSGSMTPLHFDCLLTHNLFFQVLGRKKFTLLPHEQIEYCYPYNWRWCAVDVERPDCIRHPLYRLANPTEVVVEPGDVLYMPPGVLHHVRSLDCAFSFNVDWHTKASALRGALAFARGMPAKNVYYNMIIAFGLWSGVSAKRLLPYYRPYLNYVS</sequence>
<dbReference type="SMART" id="SM00558">
    <property type="entry name" value="JmjC"/>
    <property type="match status" value="1"/>
</dbReference>
<dbReference type="PANTHER" id="PTHR12461">
    <property type="entry name" value="HYPOXIA-INDUCIBLE FACTOR 1 ALPHA INHIBITOR-RELATED"/>
    <property type="match status" value="1"/>
</dbReference>
<dbReference type="OrthoDB" id="479699at2"/>
<dbReference type="Gene3D" id="2.60.120.650">
    <property type="entry name" value="Cupin"/>
    <property type="match status" value="1"/>
</dbReference>
<feature type="domain" description="JmjC" evidence="1">
    <location>
        <begin position="93"/>
        <end position="260"/>
    </location>
</feature>
<dbReference type="PROSITE" id="PS51184">
    <property type="entry name" value="JMJC"/>
    <property type="match status" value="1"/>
</dbReference>
<dbReference type="InterPro" id="IPR041667">
    <property type="entry name" value="Cupin_8"/>
</dbReference>
<protein>
    <submittedName>
        <fullName evidence="2">Transcription factor jumonji</fullName>
    </submittedName>
</protein>
<name>A0A2U1SS63_METSR</name>
<dbReference type="AlphaFoldDB" id="A0A2U1SS63"/>
<dbReference type="PANTHER" id="PTHR12461:SF105">
    <property type="entry name" value="HYPOXIA-INDUCIBLE FACTOR 1-ALPHA INHIBITOR"/>
    <property type="match status" value="1"/>
</dbReference>
<dbReference type="Proteomes" id="UP000245137">
    <property type="component" value="Unassembled WGS sequence"/>
</dbReference>
<organism evidence="2 3">
    <name type="scientific">Methylosinus sporium</name>
    <dbReference type="NCBI Taxonomy" id="428"/>
    <lineage>
        <taxon>Bacteria</taxon>
        <taxon>Pseudomonadati</taxon>
        <taxon>Pseudomonadota</taxon>
        <taxon>Alphaproteobacteria</taxon>
        <taxon>Hyphomicrobiales</taxon>
        <taxon>Methylocystaceae</taxon>
        <taxon>Methylosinus</taxon>
    </lineage>
</organism>
<proteinExistence type="predicted"/>
<reference evidence="2 3" key="1">
    <citation type="journal article" date="2018" name="Appl. Microbiol. Biotechnol.">
        <title>Co-cultivation of the strictly anaerobic methanogen Methanosarcina barkeri with aerobic methanotrophs in an oxygen-limited membrane bioreactor.</title>
        <authorList>
            <person name="In 't Zandt M.H."/>
            <person name="van den Bosch T.J.M."/>
            <person name="Rijkers R."/>
            <person name="van Kessel M.A.H.J."/>
            <person name="Jetten M.S.M."/>
            <person name="Welte C.U."/>
        </authorList>
    </citation>
    <scope>NUCLEOTIDE SEQUENCE [LARGE SCALE GENOMIC DNA]</scope>
    <source>
        <strain evidence="2 3">DSM 17706</strain>
    </source>
</reference>
<evidence type="ECO:0000313" key="2">
    <source>
        <dbReference type="EMBL" id="PWB94423.1"/>
    </source>
</evidence>
<dbReference type="Pfam" id="PF13621">
    <property type="entry name" value="Cupin_8"/>
    <property type="match status" value="1"/>
</dbReference>
<dbReference type="InterPro" id="IPR003347">
    <property type="entry name" value="JmjC_dom"/>
</dbReference>
<dbReference type="RefSeq" id="WP_108916720.1">
    <property type="nucleotide sequence ID" value="NZ_BGJY01000008.1"/>
</dbReference>
<evidence type="ECO:0000313" key="3">
    <source>
        <dbReference type="Proteomes" id="UP000245137"/>
    </source>
</evidence>
<evidence type="ECO:0000259" key="1">
    <source>
        <dbReference type="PROSITE" id="PS51184"/>
    </source>
</evidence>
<dbReference type="SUPFAM" id="SSF51197">
    <property type="entry name" value="Clavaminate synthase-like"/>
    <property type="match status" value="1"/>
</dbReference>
<keyword evidence="3" id="KW-1185">Reference proteome</keyword>
<dbReference type="EMBL" id="PUIV01000008">
    <property type="protein sequence ID" value="PWB94423.1"/>
    <property type="molecule type" value="Genomic_DNA"/>
</dbReference>
<accession>A0A2U1SS63</accession>